<dbReference type="Proteomes" id="UP001239111">
    <property type="component" value="Chromosome 2"/>
</dbReference>
<organism evidence="1 2">
    <name type="scientific">Eretmocerus hayati</name>
    <dbReference type="NCBI Taxonomy" id="131215"/>
    <lineage>
        <taxon>Eukaryota</taxon>
        <taxon>Metazoa</taxon>
        <taxon>Ecdysozoa</taxon>
        <taxon>Arthropoda</taxon>
        <taxon>Hexapoda</taxon>
        <taxon>Insecta</taxon>
        <taxon>Pterygota</taxon>
        <taxon>Neoptera</taxon>
        <taxon>Endopterygota</taxon>
        <taxon>Hymenoptera</taxon>
        <taxon>Apocrita</taxon>
        <taxon>Proctotrupomorpha</taxon>
        <taxon>Chalcidoidea</taxon>
        <taxon>Aphelinidae</taxon>
        <taxon>Aphelininae</taxon>
        <taxon>Eretmocerus</taxon>
    </lineage>
</organism>
<evidence type="ECO:0000313" key="2">
    <source>
        <dbReference type="Proteomes" id="UP001239111"/>
    </source>
</evidence>
<reference evidence="1" key="1">
    <citation type="submission" date="2023-04" db="EMBL/GenBank/DDBJ databases">
        <title>A chromosome-level genome assembly of the parasitoid wasp Eretmocerus hayati.</title>
        <authorList>
            <person name="Zhong Y."/>
            <person name="Liu S."/>
            <person name="Liu Y."/>
        </authorList>
    </citation>
    <scope>NUCLEOTIDE SEQUENCE</scope>
    <source>
        <strain evidence="1">ZJU_SS_LIU_2023</strain>
    </source>
</reference>
<gene>
    <name evidence="1" type="ORF">QAD02_015144</name>
</gene>
<proteinExistence type="predicted"/>
<comment type="caution">
    <text evidence="1">The sequence shown here is derived from an EMBL/GenBank/DDBJ whole genome shotgun (WGS) entry which is preliminary data.</text>
</comment>
<protein>
    <submittedName>
        <fullName evidence="1">Uncharacterized protein</fullName>
    </submittedName>
</protein>
<name>A0ACC2P7U2_9HYME</name>
<dbReference type="EMBL" id="CM056742">
    <property type="protein sequence ID" value="KAJ8679357.1"/>
    <property type="molecule type" value="Genomic_DNA"/>
</dbReference>
<sequence>MAASVLTRVVRRLNIFKNDLSIANVSTQQVKPPVGIAPAFLRSIKDEAKHVAERACAFNPHSIILNFDMPRARIPPASIRCPVLPVQIDDPKSHIIDKSDIRQNTIIETPPDSNIIEKRAERLVVIRRKKIKKHHRRKLLKKLTFLIRKKKFDKKQLKRKIFEAELNSIHLEAKRFDAKKYVAERLQILTREIVPSKFRGEKLPEAMVRQLMEEKQKRIEHKHRIRTYRLRPDLGKAALQKGSANPPK</sequence>
<evidence type="ECO:0000313" key="1">
    <source>
        <dbReference type="EMBL" id="KAJ8679357.1"/>
    </source>
</evidence>
<accession>A0ACC2P7U2</accession>
<keyword evidence="2" id="KW-1185">Reference proteome</keyword>